<keyword evidence="11 23" id="KW-1133">Transmembrane helix</keyword>
<keyword evidence="17" id="KW-0539">Nucleus</keyword>
<evidence type="ECO:0000256" key="13">
    <source>
        <dbReference type="ARBA" id="ARBA00023065"/>
    </source>
</evidence>
<reference evidence="25 26" key="1">
    <citation type="journal article" date="2013" name="Proc. Natl. Acad. Sci. U.S.A.">
        <title>The king cobra genome reveals dynamic gene evolution and adaptation in the snake venom system.</title>
        <authorList>
            <person name="Vonk F.J."/>
            <person name="Casewell N.R."/>
            <person name="Henkel C.V."/>
            <person name="Heimberg A.M."/>
            <person name="Jansen H.J."/>
            <person name="McCleary R.J."/>
            <person name="Kerkkamp H.M."/>
            <person name="Vos R.A."/>
            <person name="Guerreiro I."/>
            <person name="Calvete J.J."/>
            <person name="Wuster W."/>
            <person name="Woods A.E."/>
            <person name="Logan J.M."/>
            <person name="Harrison R.A."/>
            <person name="Castoe T.A."/>
            <person name="de Koning A.P."/>
            <person name="Pollock D.D."/>
            <person name="Yandell M."/>
            <person name="Calderon D."/>
            <person name="Renjifo C."/>
            <person name="Currier R.B."/>
            <person name="Salgado D."/>
            <person name="Pla D."/>
            <person name="Sanz L."/>
            <person name="Hyder A.S."/>
            <person name="Ribeiro J.M."/>
            <person name="Arntzen J.W."/>
            <person name="van den Thillart G.E."/>
            <person name="Boetzer M."/>
            <person name="Pirovano W."/>
            <person name="Dirks R.P."/>
            <person name="Spaink H.P."/>
            <person name="Duboule D."/>
            <person name="McGlinn E."/>
            <person name="Kini R.M."/>
            <person name="Richardson M.K."/>
        </authorList>
    </citation>
    <scope>NUCLEOTIDE SEQUENCE</scope>
    <source>
        <tissue evidence="25">Blood</tissue>
    </source>
</reference>
<dbReference type="InterPro" id="IPR027469">
    <property type="entry name" value="Cation_efflux_TMD_sf"/>
</dbReference>
<dbReference type="FunFam" id="1.20.1510.10:FF:000004">
    <property type="entry name" value="zinc transporter 9 isoform X1"/>
    <property type="match status" value="1"/>
</dbReference>
<accession>V8NG15</accession>
<evidence type="ECO:0000256" key="3">
    <source>
        <dbReference type="ARBA" id="ARBA00004240"/>
    </source>
</evidence>
<keyword evidence="15 23" id="KW-0472">Membrane</keyword>
<dbReference type="SUPFAM" id="SSF46955">
    <property type="entry name" value="Putative DNA-binding domain"/>
    <property type="match status" value="1"/>
</dbReference>
<keyword evidence="12" id="KW-0805">Transcription regulation</keyword>
<dbReference type="InterPro" id="IPR009061">
    <property type="entry name" value="DNA-bd_dom_put_sf"/>
</dbReference>
<name>V8NG15_OPHHA</name>
<evidence type="ECO:0000256" key="9">
    <source>
        <dbReference type="ARBA" id="ARBA00022833"/>
    </source>
</evidence>
<dbReference type="GO" id="GO:0006829">
    <property type="term" value="P:zinc ion transport"/>
    <property type="evidence" value="ECO:0007669"/>
    <property type="project" value="UniProtKB-KW"/>
</dbReference>
<evidence type="ECO:0000256" key="10">
    <source>
        <dbReference type="ARBA" id="ARBA00022906"/>
    </source>
</evidence>
<evidence type="ECO:0000259" key="24">
    <source>
        <dbReference type="Pfam" id="PF01545"/>
    </source>
</evidence>
<protein>
    <recommendedName>
        <fullName evidence="19">Proton-coupled zinc antiporter SLC30A9, mitochondrial</fullName>
    </recommendedName>
    <alternativeName>
        <fullName evidence="18">Solute carrier family 30 member 9</fullName>
    </alternativeName>
    <alternativeName>
        <fullName evidence="20">Zinc transporter 9</fullName>
    </alternativeName>
</protein>
<dbReference type="GO" id="GO:0031966">
    <property type="term" value="C:mitochondrial membrane"/>
    <property type="evidence" value="ECO:0007669"/>
    <property type="project" value="UniProtKB-SubCell"/>
</dbReference>
<evidence type="ECO:0000256" key="17">
    <source>
        <dbReference type="ARBA" id="ARBA00023242"/>
    </source>
</evidence>
<keyword evidence="16" id="KW-0804">Transcription</keyword>
<evidence type="ECO:0000256" key="20">
    <source>
        <dbReference type="ARBA" id="ARBA00034922"/>
    </source>
</evidence>
<proteinExistence type="inferred from homology"/>
<feature type="transmembrane region" description="Helical" evidence="23">
    <location>
        <begin position="335"/>
        <end position="354"/>
    </location>
</feature>
<sequence length="479" mass="53623">MPVLQPQKAARRKQRPVGSSCSHDLRLRARDTINQIPFPQQPIQVKVKAVLKKREYGPKYTKNNFITGVRAISEFCLKSSDLDQLRKIKRRSPHDDTEAFTVFLRSEVEAKSIEVWGSPEALARERKRRIEAEREYMEKLFRSQKLLREYRNFQGETKPRSRASAMFLSGPGKVVMVAICINGLNFFFKLLAWVYTGSASMFSEAIHSLADTCNQALLALGISQSVRIPDQSHPYGRTNMRYIASLISGVGIFMMGAGLSWYHGIIGLLNPQPIESLLWAYCILAGSLVSEGVIQACDPSTNVVLLEDTAAVLGVMLAATCMGLTSLTGNPYYDSLGSLGVGTLLGVVSAFLIYTNTEALLGRSIQPDRLQKLTELLECDPAVRAIHDVKATDMGMNKVRFKAEVDFDGRVVTRSYLEKQDIEQLLQEIQQVKTLEDLEAFMLKHGENIIDTLGAEVDRLEKDLKKLNPEVRHVDLEIL</sequence>
<evidence type="ECO:0000256" key="6">
    <source>
        <dbReference type="ARBA" id="ARBA00022449"/>
    </source>
</evidence>
<feature type="transmembrane region" description="Helical" evidence="23">
    <location>
        <begin position="278"/>
        <end position="297"/>
    </location>
</feature>
<dbReference type="GO" id="GO:0008324">
    <property type="term" value="F:monoatomic cation transmembrane transporter activity"/>
    <property type="evidence" value="ECO:0007669"/>
    <property type="project" value="InterPro"/>
</dbReference>
<dbReference type="SUPFAM" id="SSF161111">
    <property type="entry name" value="Cation efflux protein transmembrane domain-like"/>
    <property type="match status" value="1"/>
</dbReference>
<evidence type="ECO:0000256" key="14">
    <source>
        <dbReference type="ARBA" id="ARBA00023128"/>
    </source>
</evidence>
<dbReference type="Pfam" id="PF01545">
    <property type="entry name" value="Cation_efflux"/>
    <property type="match status" value="1"/>
</dbReference>
<comment type="caution">
    <text evidence="25">The sequence shown here is derived from an EMBL/GenBank/DDBJ whole genome shotgun (WGS) entry which is preliminary data.</text>
</comment>
<keyword evidence="10" id="KW-0864">Zinc transport</keyword>
<dbReference type="GO" id="GO:0005634">
    <property type="term" value="C:nucleus"/>
    <property type="evidence" value="ECO:0007669"/>
    <property type="project" value="UniProtKB-SubCell"/>
</dbReference>
<evidence type="ECO:0000256" key="1">
    <source>
        <dbReference type="ARBA" id="ARBA00004123"/>
    </source>
</evidence>
<evidence type="ECO:0000256" key="18">
    <source>
        <dbReference type="ARBA" id="ARBA00033405"/>
    </source>
</evidence>
<dbReference type="InterPro" id="IPR058533">
    <property type="entry name" value="Cation_efflux_TM"/>
</dbReference>
<dbReference type="OrthoDB" id="435980at2759"/>
<evidence type="ECO:0000256" key="11">
    <source>
        <dbReference type="ARBA" id="ARBA00022989"/>
    </source>
</evidence>
<dbReference type="EMBL" id="AZIM01004224">
    <property type="protein sequence ID" value="ETE61010.1"/>
    <property type="molecule type" value="Genomic_DNA"/>
</dbReference>
<feature type="region of interest" description="Disordered" evidence="22">
    <location>
        <begin position="1"/>
        <end position="22"/>
    </location>
</feature>
<evidence type="ECO:0000256" key="8">
    <source>
        <dbReference type="ARBA" id="ARBA00022824"/>
    </source>
</evidence>
<keyword evidence="13" id="KW-0406">Ion transport</keyword>
<evidence type="ECO:0000256" key="7">
    <source>
        <dbReference type="ARBA" id="ARBA00022692"/>
    </source>
</evidence>
<dbReference type="GO" id="GO:0005783">
    <property type="term" value="C:endoplasmic reticulum"/>
    <property type="evidence" value="ECO:0007669"/>
    <property type="project" value="UniProtKB-SubCell"/>
</dbReference>
<evidence type="ECO:0000313" key="25">
    <source>
        <dbReference type="EMBL" id="ETE61010.1"/>
    </source>
</evidence>
<keyword evidence="5" id="KW-0813">Transport</keyword>
<evidence type="ECO:0000256" key="2">
    <source>
        <dbReference type="ARBA" id="ARBA00004225"/>
    </source>
</evidence>
<keyword evidence="7 23" id="KW-0812">Transmembrane</keyword>
<evidence type="ECO:0000256" key="4">
    <source>
        <dbReference type="ARBA" id="ARBA00008873"/>
    </source>
</evidence>
<evidence type="ECO:0000256" key="12">
    <source>
        <dbReference type="ARBA" id="ARBA00023015"/>
    </source>
</evidence>
<comment type="subcellular location">
    <subcellularLocation>
        <location evidence="3">Endoplasmic reticulum</location>
    </subcellularLocation>
    <subcellularLocation>
        <location evidence="2">Mitochondrion membrane</location>
        <topology evidence="2">Multi-pass membrane protein</topology>
    </subcellularLocation>
    <subcellularLocation>
        <location evidence="1">Nucleus</location>
    </subcellularLocation>
</comment>
<dbReference type="InterPro" id="IPR002524">
    <property type="entry name" value="Cation_efflux"/>
</dbReference>
<organism evidence="25 26">
    <name type="scientific">Ophiophagus hannah</name>
    <name type="common">King cobra</name>
    <name type="synonym">Naja hannah</name>
    <dbReference type="NCBI Taxonomy" id="8665"/>
    <lineage>
        <taxon>Eukaryota</taxon>
        <taxon>Metazoa</taxon>
        <taxon>Chordata</taxon>
        <taxon>Craniata</taxon>
        <taxon>Vertebrata</taxon>
        <taxon>Euteleostomi</taxon>
        <taxon>Lepidosauria</taxon>
        <taxon>Squamata</taxon>
        <taxon>Bifurcata</taxon>
        <taxon>Unidentata</taxon>
        <taxon>Episquamata</taxon>
        <taxon>Toxicofera</taxon>
        <taxon>Serpentes</taxon>
        <taxon>Colubroidea</taxon>
        <taxon>Elapidae</taxon>
        <taxon>Elapinae</taxon>
        <taxon>Ophiophagus</taxon>
    </lineage>
</organism>
<evidence type="ECO:0000256" key="23">
    <source>
        <dbReference type="SAM" id="Phobius"/>
    </source>
</evidence>
<evidence type="ECO:0000256" key="5">
    <source>
        <dbReference type="ARBA" id="ARBA00022448"/>
    </source>
</evidence>
<evidence type="ECO:0000313" key="26">
    <source>
        <dbReference type="Proteomes" id="UP000018936"/>
    </source>
</evidence>
<evidence type="ECO:0000256" key="22">
    <source>
        <dbReference type="SAM" id="MobiDB-lite"/>
    </source>
</evidence>
<feature type="transmembrane region" description="Helical" evidence="23">
    <location>
        <begin position="174"/>
        <end position="195"/>
    </location>
</feature>
<keyword evidence="9" id="KW-0862">Zinc</keyword>
<dbReference type="AlphaFoldDB" id="V8NG15"/>
<gene>
    <name evidence="25" type="primary">SLC30A9</name>
    <name evidence="25" type="ORF">L345_13243</name>
</gene>
<feature type="non-terminal residue" evidence="25">
    <location>
        <position position="1"/>
    </location>
</feature>
<evidence type="ECO:0000256" key="21">
    <source>
        <dbReference type="ARBA" id="ARBA00048349"/>
    </source>
</evidence>
<comment type="similarity">
    <text evidence="4">Belongs to the cation diffusion facilitator (CDF) transporter (TC 2.A.4) family. SLC30A subfamily.</text>
</comment>
<comment type="catalytic activity">
    <reaction evidence="21">
        <text>Zn(2+)(in) + 2 H(+)(out) = Zn(2+)(out) + 2 H(+)(in)</text>
        <dbReference type="Rhea" id="RHEA:72627"/>
        <dbReference type="ChEBI" id="CHEBI:15378"/>
        <dbReference type="ChEBI" id="CHEBI:29105"/>
    </reaction>
</comment>
<dbReference type="FunFam" id="3.90.530.10:FF:000002">
    <property type="entry name" value="zinc transporter 9 isoform X1"/>
    <property type="match status" value="1"/>
</dbReference>
<feature type="domain" description="Cation efflux protein transmembrane" evidence="24">
    <location>
        <begin position="175"/>
        <end position="361"/>
    </location>
</feature>
<keyword evidence="6" id="KW-0050">Antiport</keyword>
<evidence type="ECO:0000256" key="19">
    <source>
        <dbReference type="ARBA" id="ARBA00034845"/>
    </source>
</evidence>
<dbReference type="PANTHER" id="PTHR13414:SF9">
    <property type="entry name" value="PROTON-COUPLED ZINC ANTIPORTER SLC30A9, MITOCHONDRIAL"/>
    <property type="match status" value="1"/>
</dbReference>
<evidence type="ECO:0000256" key="15">
    <source>
        <dbReference type="ARBA" id="ARBA00023136"/>
    </source>
</evidence>
<dbReference type="GO" id="GO:0015297">
    <property type="term" value="F:antiporter activity"/>
    <property type="evidence" value="ECO:0007669"/>
    <property type="project" value="UniProtKB-KW"/>
</dbReference>
<keyword evidence="26" id="KW-1185">Reference proteome</keyword>
<dbReference type="NCBIfam" id="TIGR01297">
    <property type="entry name" value="CDF"/>
    <property type="match status" value="1"/>
</dbReference>
<dbReference type="PANTHER" id="PTHR13414">
    <property type="entry name" value="HUEL-CATION TRANSPORTER"/>
    <property type="match status" value="1"/>
</dbReference>
<dbReference type="CDD" id="cd21078">
    <property type="entry name" value="NTD_ZNT9"/>
    <property type="match status" value="1"/>
</dbReference>
<feature type="transmembrane region" description="Helical" evidence="23">
    <location>
        <begin position="309"/>
        <end position="329"/>
    </location>
</feature>
<dbReference type="Gene3D" id="3.90.530.10">
    <property type="entry name" value="XPA C-terminal domain"/>
    <property type="match status" value="1"/>
</dbReference>
<dbReference type="InterPro" id="IPR037129">
    <property type="entry name" value="XPA_sf"/>
</dbReference>
<evidence type="ECO:0000256" key="16">
    <source>
        <dbReference type="ARBA" id="ARBA00023163"/>
    </source>
</evidence>
<keyword evidence="8" id="KW-0256">Endoplasmic reticulum</keyword>
<dbReference type="InterPro" id="IPR040177">
    <property type="entry name" value="SLC30A9"/>
</dbReference>
<dbReference type="GO" id="GO:0006882">
    <property type="term" value="P:intracellular zinc ion homeostasis"/>
    <property type="evidence" value="ECO:0007669"/>
    <property type="project" value="TreeGrafter"/>
</dbReference>
<dbReference type="Gene3D" id="1.20.1510.10">
    <property type="entry name" value="Cation efflux protein transmembrane domain"/>
    <property type="match status" value="1"/>
</dbReference>
<feature type="transmembrane region" description="Helical" evidence="23">
    <location>
        <begin position="242"/>
        <end position="266"/>
    </location>
</feature>
<keyword evidence="14" id="KW-0496">Mitochondrion</keyword>
<dbReference type="Proteomes" id="UP000018936">
    <property type="component" value="Unassembled WGS sequence"/>
</dbReference>